<evidence type="ECO:0000256" key="1">
    <source>
        <dbReference type="ARBA" id="ARBA00000077"/>
    </source>
</evidence>
<evidence type="ECO:0000256" key="14">
    <source>
        <dbReference type="HAMAP-Rule" id="MF_00052"/>
    </source>
</evidence>
<keyword evidence="12 14" id="KW-0378">Hydrolase</keyword>
<organism evidence="18 19">
    <name type="scientific">Arthrobacter livingstonensis</name>
    <dbReference type="NCBI Taxonomy" id="670078"/>
    <lineage>
        <taxon>Bacteria</taxon>
        <taxon>Bacillati</taxon>
        <taxon>Actinomycetota</taxon>
        <taxon>Actinomycetes</taxon>
        <taxon>Micrococcales</taxon>
        <taxon>Micrococcaceae</taxon>
        <taxon>Arthrobacter</taxon>
    </lineage>
</organism>
<evidence type="ECO:0000256" key="4">
    <source>
        <dbReference type="ARBA" id="ARBA00004496"/>
    </source>
</evidence>
<gene>
    <name evidence="14" type="primary">rnhB</name>
    <name evidence="18" type="ORF">CVV68_13725</name>
</gene>
<evidence type="ECO:0000256" key="9">
    <source>
        <dbReference type="ARBA" id="ARBA00022722"/>
    </source>
</evidence>
<feature type="binding site" evidence="14 15">
    <location>
        <position position="26"/>
    </location>
    <ligand>
        <name>a divalent metal cation</name>
        <dbReference type="ChEBI" id="CHEBI:60240"/>
    </ligand>
</feature>
<feature type="binding site" evidence="14">
    <location>
        <position position="122"/>
    </location>
    <ligand>
        <name>a divalent metal cation</name>
        <dbReference type="ChEBI" id="CHEBI:60240"/>
    </ligand>
</feature>
<evidence type="ECO:0000259" key="17">
    <source>
        <dbReference type="PROSITE" id="PS51975"/>
    </source>
</evidence>
<dbReference type="OrthoDB" id="9803420at2"/>
<dbReference type="GO" id="GO:0003723">
    <property type="term" value="F:RNA binding"/>
    <property type="evidence" value="ECO:0007669"/>
    <property type="project" value="UniProtKB-UniRule"/>
</dbReference>
<dbReference type="GO" id="GO:0032299">
    <property type="term" value="C:ribonuclease H2 complex"/>
    <property type="evidence" value="ECO:0007669"/>
    <property type="project" value="TreeGrafter"/>
</dbReference>
<feature type="domain" description="RNase H type-2" evidence="17">
    <location>
        <begin position="20"/>
        <end position="234"/>
    </location>
</feature>
<comment type="cofactor">
    <cofactor evidence="14 15">
        <name>Mn(2+)</name>
        <dbReference type="ChEBI" id="CHEBI:29035"/>
    </cofactor>
    <cofactor evidence="14 15">
        <name>Mg(2+)</name>
        <dbReference type="ChEBI" id="CHEBI:18420"/>
    </cofactor>
    <text evidence="14 15">Manganese or magnesium. Binds 1 divalent metal ion per monomer in the absence of substrate. May bind a second metal ion after substrate binding.</text>
</comment>
<keyword evidence="10 14" id="KW-0479">Metal-binding</keyword>
<dbReference type="NCBIfam" id="NF000595">
    <property type="entry name" value="PRK00015.1-3"/>
    <property type="match status" value="1"/>
</dbReference>
<evidence type="ECO:0000256" key="2">
    <source>
        <dbReference type="ARBA" id="ARBA00001946"/>
    </source>
</evidence>
<dbReference type="GO" id="GO:0006298">
    <property type="term" value="P:mismatch repair"/>
    <property type="evidence" value="ECO:0007669"/>
    <property type="project" value="TreeGrafter"/>
</dbReference>
<dbReference type="Gene3D" id="3.30.420.10">
    <property type="entry name" value="Ribonuclease H-like superfamily/Ribonuclease H"/>
    <property type="match status" value="1"/>
</dbReference>
<accession>A0A2V5LA52</accession>
<comment type="caution">
    <text evidence="18">The sequence shown here is derived from an EMBL/GenBank/DDBJ whole genome shotgun (WGS) entry which is preliminary data.</text>
</comment>
<evidence type="ECO:0000256" key="7">
    <source>
        <dbReference type="ARBA" id="ARBA00019179"/>
    </source>
</evidence>
<dbReference type="CDD" id="cd07182">
    <property type="entry name" value="RNase_HII_bacteria_HII_like"/>
    <property type="match status" value="1"/>
</dbReference>
<evidence type="ECO:0000256" key="13">
    <source>
        <dbReference type="ARBA" id="ARBA00023211"/>
    </source>
</evidence>
<evidence type="ECO:0000256" key="11">
    <source>
        <dbReference type="ARBA" id="ARBA00022759"/>
    </source>
</evidence>
<proteinExistence type="inferred from homology"/>
<evidence type="ECO:0000313" key="19">
    <source>
        <dbReference type="Proteomes" id="UP000247832"/>
    </source>
</evidence>
<sequence>MAALPPTLDWERELAAQGYTLVAGCDEVGRGALAGPVSVGLVVIDAATAAALPGVKDSKLLREPVRQALVPAIRDWARAYAVGHASAAEIDAGGLVAALRLAGTRALASVAGELLPGYVILDGNQDWLSVPVQPELEFGDGQAFDGVLPAPVQAVPSGAPMTVRTRIKADMTCLSVAAASVLAKVERDSMMVELAREFPEFGWDGNKGYGTAAHRAAIAGHGPTYHHRKTWRLL</sequence>
<evidence type="ECO:0000256" key="12">
    <source>
        <dbReference type="ARBA" id="ARBA00022801"/>
    </source>
</evidence>
<dbReference type="InterPro" id="IPR012337">
    <property type="entry name" value="RNaseH-like_sf"/>
</dbReference>
<dbReference type="RefSeq" id="WP_110501569.1">
    <property type="nucleotide sequence ID" value="NZ_QJVD01000014.1"/>
</dbReference>
<evidence type="ECO:0000256" key="5">
    <source>
        <dbReference type="ARBA" id="ARBA00007383"/>
    </source>
</evidence>
<dbReference type="EC" id="3.1.26.4" evidence="6 14"/>
<comment type="cofactor">
    <cofactor evidence="2">
        <name>Mg(2+)</name>
        <dbReference type="ChEBI" id="CHEBI:18420"/>
    </cofactor>
</comment>
<protein>
    <recommendedName>
        <fullName evidence="7 14">Ribonuclease HII</fullName>
        <shortName evidence="14">RNase HII</shortName>
        <ecNumber evidence="6 14">3.1.26.4</ecNumber>
    </recommendedName>
</protein>
<dbReference type="AlphaFoldDB" id="A0A2V5LA52"/>
<keyword evidence="11 14" id="KW-0255">Endonuclease</keyword>
<keyword evidence="13 14" id="KW-0464">Manganese</keyword>
<dbReference type="PANTHER" id="PTHR10954:SF18">
    <property type="entry name" value="RIBONUCLEASE HII"/>
    <property type="match status" value="1"/>
</dbReference>
<keyword evidence="19" id="KW-1185">Reference proteome</keyword>
<dbReference type="GO" id="GO:0005737">
    <property type="term" value="C:cytoplasm"/>
    <property type="evidence" value="ECO:0007669"/>
    <property type="project" value="UniProtKB-SubCell"/>
</dbReference>
<dbReference type="PROSITE" id="PS51975">
    <property type="entry name" value="RNASE_H_2"/>
    <property type="match status" value="1"/>
</dbReference>
<keyword evidence="9 14" id="KW-0540">Nuclease</keyword>
<dbReference type="InterPro" id="IPR024567">
    <property type="entry name" value="RNase_HII/HIII_dom"/>
</dbReference>
<comment type="catalytic activity">
    <reaction evidence="1 14 15 16">
        <text>Endonucleolytic cleavage to 5'-phosphomonoester.</text>
        <dbReference type="EC" id="3.1.26.4"/>
    </reaction>
</comment>
<dbReference type="InterPro" id="IPR001352">
    <property type="entry name" value="RNase_HII/HIII"/>
</dbReference>
<dbReference type="GO" id="GO:0004523">
    <property type="term" value="F:RNA-DNA hybrid ribonuclease activity"/>
    <property type="evidence" value="ECO:0007669"/>
    <property type="project" value="UniProtKB-UniRule"/>
</dbReference>
<dbReference type="SUPFAM" id="SSF53098">
    <property type="entry name" value="Ribonuclease H-like"/>
    <property type="match status" value="1"/>
</dbReference>
<evidence type="ECO:0000256" key="15">
    <source>
        <dbReference type="PROSITE-ProRule" id="PRU01319"/>
    </source>
</evidence>
<name>A0A2V5LA52_9MICC</name>
<dbReference type="HAMAP" id="MF_00052_B">
    <property type="entry name" value="RNase_HII_B"/>
    <property type="match status" value="1"/>
</dbReference>
<reference evidence="18 19" key="1">
    <citation type="submission" date="2018-05" db="EMBL/GenBank/DDBJ databases">
        <title>Genetic diversity of glacier-inhabiting Cryobacterium bacteria in China and description of Cryobacterium mengkeensis sp. nov. and Arthrobacter glacialis sp. nov.</title>
        <authorList>
            <person name="Liu Q."/>
            <person name="Xin Y.-H."/>
        </authorList>
    </citation>
    <scope>NUCLEOTIDE SEQUENCE [LARGE SCALE GENOMIC DNA]</scope>
    <source>
        <strain evidence="18 19">LI2</strain>
    </source>
</reference>
<evidence type="ECO:0000256" key="8">
    <source>
        <dbReference type="ARBA" id="ARBA00022490"/>
    </source>
</evidence>
<comment type="function">
    <text evidence="3 14 16">Endonuclease that specifically degrades the RNA of RNA-DNA hybrids.</text>
</comment>
<dbReference type="GO" id="GO:0043137">
    <property type="term" value="P:DNA replication, removal of RNA primer"/>
    <property type="evidence" value="ECO:0007669"/>
    <property type="project" value="TreeGrafter"/>
</dbReference>
<evidence type="ECO:0000256" key="6">
    <source>
        <dbReference type="ARBA" id="ARBA00012180"/>
    </source>
</evidence>
<evidence type="ECO:0000256" key="16">
    <source>
        <dbReference type="RuleBase" id="RU003515"/>
    </source>
</evidence>
<evidence type="ECO:0000256" key="3">
    <source>
        <dbReference type="ARBA" id="ARBA00004065"/>
    </source>
</evidence>
<dbReference type="InterPro" id="IPR036397">
    <property type="entry name" value="RNaseH_sf"/>
</dbReference>
<keyword evidence="8 14" id="KW-0963">Cytoplasm</keyword>
<dbReference type="PANTHER" id="PTHR10954">
    <property type="entry name" value="RIBONUCLEASE H2 SUBUNIT A"/>
    <property type="match status" value="1"/>
</dbReference>
<dbReference type="Pfam" id="PF01351">
    <property type="entry name" value="RNase_HII"/>
    <property type="match status" value="1"/>
</dbReference>
<dbReference type="InterPro" id="IPR022898">
    <property type="entry name" value="RNase_HII"/>
</dbReference>
<feature type="binding site" evidence="14 15">
    <location>
        <position position="27"/>
    </location>
    <ligand>
        <name>a divalent metal cation</name>
        <dbReference type="ChEBI" id="CHEBI:60240"/>
    </ligand>
</feature>
<evidence type="ECO:0000256" key="10">
    <source>
        <dbReference type="ARBA" id="ARBA00022723"/>
    </source>
</evidence>
<comment type="similarity">
    <text evidence="5 14 16">Belongs to the RNase HII family.</text>
</comment>
<comment type="subcellular location">
    <subcellularLocation>
        <location evidence="4 14">Cytoplasm</location>
    </subcellularLocation>
</comment>
<evidence type="ECO:0000313" key="18">
    <source>
        <dbReference type="EMBL" id="PYI66613.1"/>
    </source>
</evidence>
<dbReference type="Proteomes" id="UP000247832">
    <property type="component" value="Unassembled WGS sequence"/>
</dbReference>
<feature type="binding site" evidence="15">
    <location>
        <position position="140"/>
    </location>
    <ligand>
        <name>a divalent metal cation</name>
        <dbReference type="ChEBI" id="CHEBI:60240"/>
    </ligand>
</feature>
<dbReference type="EMBL" id="QJVD01000014">
    <property type="protein sequence ID" value="PYI66613.1"/>
    <property type="molecule type" value="Genomic_DNA"/>
</dbReference>
<dbReference type="GO" id="GO:0030145">
    <property type="term" value="F:manganese ion binding"/>
    <property type="evidence" value="ECO:0007669"/>
    <property type="project" value="UniProtKB-UniRule"/>
</dbReference>